<sequence length="191" mass="21442">MARVEPLPIKKWPPEMREALAAMVPPAPRHSQPTSEGRPKALNTLGTFAHHPALARAFFTFNGHILMATTLTERQRELLVLRVATLRSCSYEWAQHVFMAHDAGLTDDEIGRVAWGADAPYWDPLDAALLRATDELIRDGAIADPTWATLSGGLDEQQLMDVIFTVGAYETLAWLMRSFDLEFDEDLRRDT</sequence>
<evidence type="ECO:0000313" key="2">
    <source>
        <dbReference type="EMBL" id="MFC5745863.1"/>
    </source>
</evidence>
<dbReference type="RefSeq" id="WP_378281487.1">
    <property type="nucleotide sequence ID" value="NZ_JBHSON010000010.1"/>
</dbReference>
<protein>
    <submittedName>
        <fullName evidence="2">Carboxymuconolactone decarboxylase family protein</fullName>
    </submittedName>
</protein>
<dbReference type="PANTHER" id="PTHR34846:SF5">
    <property type="entry name" value="CARBOXYMUCONOLACTONE DECARBOXYLASE-LIKE DOMAIN-CONTAINING PROTEIN"/>
    <property type="match status" value="1"/>
</dbReference>
<proteinExistence type="predicted"/>
<name>A0ABW0ZU53_9ACTN</name>
<dbReference type="SUPFAM" id="SSF69118">
    <property type="entry name" value="AhpD-like"/>
    <property type="match status" value="1"/>
</dbReference>
<reference evidence="3" key="1">
    <citation type="journal article" date="2019" name="Int. J. Syst. Evol. Microbiol.">
        <title>The Global Catalogue of Microorganisms (GCM) 10K type strain sequencing project: providing services to taxonomists for standard genome sequencing and annotation.</title>
        <authorList>
            <consortium name="The Broad Institute Genomics Platform"/>
            <consortium name="The Broad Institute Genome Sequencing Center for Infectious Disease"/>
            <person name="Wu L."/>
            <person name="Ma J."/>
        </authorList>
    </citation>
    <scope>NUCLEOTIDE SEQUENCE [LARGE SCALE GENOMIC DNA]</scope>
    <source>
        <strain evidence="3">KCTC 42087</strain>
    </source>
</reference>
<dbReference type="Gene3D" id="1.20.1290.10">
    <property type="entry name" value="AhpD-like"/>
    <property type="match status" value="1"/>
</dbReference>
<comment type="caution">
    <text evidence="2">The sequence shown here is derived from an EMBL/GenBank/DDBJ whole genome shotgun (WGS) entry which is preliminary data.</text>
</comment>
<keyword evidence="3" id="KW-1185">Reference proteome</keyword>
<dbReference type="InterPro" id="IPR003779">
    <property type="entry name" value="CMD-like"/>
</dbReference>
<dbReference type="PANTHER" id="PTHR34846">
    <property type="entry name" value="4-CARBOXYMUCONOLACTONE DECARBOXYLASE FAMILY PROTEIN (AFU_ORTHOLOGUE AFUA_6G11590)"/>
    <property type="match status" value="1"/>
</dbReference>
<evidence type="ECO:0000313" key="3">
    <source>
        <dbReference type="Proteomes" id="UP001596074"/>
    </source>
</evidence>
<dbReference type="Proteomes" id="UP001596074">
    <property type="component" value="Unassembled WGS sequence"/>
</dbReference>
<accession>A0ABW0ZU53</accession>
<dbReference type="Pfam" id="PF02627">
    <property type="entry name" value="CMD"/>
    <property type="match status" value="1"/>
</dbReference>
<gene>
    <name evidence="2" type="ORF">ACFPZN_09610</name>
</gene>
<dbReference type="InterPro" id="IPR029032">
    <property type="entry name" value="AhpD-like"/>
</dbReference>
<evidence type="ECO:0000259" key="1">
    <source>
        <dbReference type="Pfam" id="PF02627"/>
    </source>
</evidence>
<dbReference type="EMBL" id="JBHSON010000010">
    <property type="protein sequence ID" value="MFC5745863.1"/>
    <property type="molecule type" value="Genomic_DNA"/>
</dbReference>
<organism evidence="2 3">
    <name type="scientific">Actinomadura rugatobispora</name>
    <dbReference type="NCBI Taxonomy" id="1994"/>
    <lineage>
        <taxon>Bacteria</taxon>
        <taxon>Bacillati</taxon>
        <taxon>Actinomycetota</taxon>
        <taxon>Actinomycetes</taxon>
        <taxon>Streptosporangiales</taxon>
        <taxon>Thermomonosporaceae</taxon>
        <taxon>Actinomadura</taxon>
    </lineage>
</organism>
<feature type="domain" description="Carboxymuconolactone decarboxylase-like" evidence="1">
    <location>
        <begin position="52"/>
        <end position="134"/>
    </location>
</feature>